<evidence type="ECO:0000256" key="1">
    <source>
        <dbReference type="SAM" id="Phobius"/>
    </source>
</evidence>
<gene>
    <name evidence="2" type="ORF">SULYE_1425</name>
</gene>
<protein>
    <submittedName>
        <fullName evidence="2">Uncharacterized protein</fullName>
    </submittedName>
</protein>
<feature type="transmembrane region" description="Helical" evidence="1">
    <location>
        <begin position="196"/>
        <end position="220"/>
    </location>
</feature>
<feature type="transmembrane region" description="Helical" evidence="1">
    <location>
        <begin position="92"/>
        <end position="113"/>
    </location>
</feature>
<feature type="transmembrane region" description="Helical" evidence="1">
    <location>
        <begin position="133"/>
        <end position="152"/>
    </location>
</feature>
<evidence type="ECO:0000313" key="2">
    <source>
        <dbReference type="EMBL" id="EEP60079.1"/>
    </source>
</evidence>
<keyword evidence="1" id="KW-1133">Transmembrane helix</keyword>
<dbReference type="EMBL" id="ABZS01000155">
    <property type="protein sequence ID" value="EEP60079.1"/>
    <property type="molecule type" value="Genomic_DNA"/>
</dbReference>
<keyword evidence="1" id="KW-0472">Membrane</keyword>
<organism evidence="2 3">
    <name type="scientific">Sulfurihydrogenibium yellowstonense SS-5</name>
    <dbReference type="NCBI Taxonomy" id="432331"/>
    <lineage>
        <taxon>Bacteria</taxon>
        <taxon>Pseudomonadati</taxon>
        <taxon>Aquificota</taxon>
        <taxon>Aquificia</taxon>
        <taxon>Aquificales</taxon>
        <taxon>Hydrogenothermaceae</taxon>
        <taxon>Sulfurihydrogenibium</taxon>
    </lineage>
</organism>
<feature type="transmembrane region" description="Helical" evidence="1">
    <location>
        <begin position="173"/>
        <end position="190"/>
    </location>
</feature>
<sequence>MRVLVKIKPKKAENLNDIFLILKNFNVNTANFFKDLREKDYFEFYSDVSTIEDIKNKLEEFAFLEIEEYKIKDNVQEFKQPEFTSSDINSPYAFFTIATLDVFILLVVMETIFKSLSMESLINGIINITKLSIFLTTLLKLAFSFLYFRGLLDIFQSTLVGRLFNIKIYGSKLNILSILLLPIIGFYFVNNSEVGIIFKIFGLFLITFFVIATFISFEYLGISLKRNKD</sequence>
<evidence type="ECO:0000313" key="3">
    <source>
        <dbReference type="Proteomes" id="UP000005540"/>
    </source>
</evidence>
<keyword evidence="3" id="KW-1185">Reference proteome</keyword>
<accession>C4FLH2</accession>
<dbReference type="Proteomes" id="UP000005540">
    <property type="component" value="Unassembled WGS sequence"/>
</dbReference>
<dbReference type="AlphaFoldDB" id="C4FLH2"/>
<proteinExistence type="predicted"/>
<dbReference type="RefSeq" id="WP_007547765.1">
    <property type="nucleotide sequence ID" value="NZ_ABZS01000155.1"/>
</dbReference>
<comment type="caution">
    <text evidence="2">The sequence shown here is derived from an EMBL/GenBank/DDBJ whole genome shotgun (WGS) entry which is preliminary data.</text>
</comment>
<keyword evidence="1" id="KW-0812">Transmembrane</keyword>
<reference evidence="2 3" key="1">
    <citation type="submission" date="2009-04" db="EMBL/GenBank/DDBJ databases">
        <authorList>
            <person name="Reysenbach A.-L."/>
            <person name="Heidelberg J.F."/>
            <person name="Nelson W.C."/>
        </authorList>
    </citation>
    <scope>NUCLEOTIDE SEQUENCE [LARGE SCALE GENOMIC DNA]</scope>
    <source>
        <strain evidence="2 3">SS-5</strain>
    </source>
</reference>
<name>C4FLH2_9AQUI</name>